<sequence>MGALRKAQFEYDNRLPGEHPDDASERIWIDNAADDLLEGRDVKFRRRLRSSQGVTFEQFAVAVDEFVMGQLGGSGMSPSVIGRLVLAARRKDASEARSAAAEAIASADPDEALREVARSLLRPLAKDGLIAQAEDAEL</sequence>
<proteinExistence type="predicted"/>
<protein>
    <submittedName>
        <fullName evidence="2">Uncharacterized protein</fullName>
    </submittedName>
</protein>
<reference evidence="2" key="1">
    <citation type="submission" date="2024-07" db="EMBL/GenBank/DDBJ databases">
        <title>Identification and characteristics of a novel species of coltsfoot's symbiotic bacteria.</title>
        <authorList>
            <person name="Juszczyk A."/>
            <person name="Jasielczuk I."/>
            <person name="Gurgul A."/>
            <person name="Rogala M."/>
            <person name="Kowalczyk A."/>
            <person name="Szmatola T."/>
            <person name="Kosecka-Strojek M."/>
            <person name="Arent Z."/>
            <person name="Latowski D."/>
        </authorList>
    </citation>
    <scope>NUCLEOTIDE SEQUENCE</scope>
    <source>
        <strain evidence="2">Hg7Tf</strain>
    </source>
</reference>
<gene>
    <name evidence="2" type="ORF">AB4Y39_13275</name>
</gene>
<feature type="region of interest" description="Disordered" evidence="1">
    <location>
        <begin position="1"/>
        <end position="22"/>
    </location>
</feature>
<evidence type="ECO:0000313" key="2">
    <source>
        <dbReference type="EMBL" id="XDK34705.1"/>
    </source>
</evidence>
<dbReference type="EMBL" id="CP162607">
    <property type="protein sequence ID" value="XDK34705.1"/>
    <property type="molecule type" value="Genomic_DNA"/>
</dbReference>
<feature type="compositionally biased region" description="Basic and acidic residues" evidence="1">
    <location>
        <begin position="7"/>
        <end position="22"/>
    </location>
</feature>
<accession>A0AB39HW81</accession>
<dbReference type="RefSeq" id="WP_280042030.1">
    <property type="nucleotide sequence ID" value="NZ_CP162607.1"/>
</dbReference>
<name>A0AB39HW81_9PSED</name>
<organism evidence="2">
    <name type="scientific">Pseudomonas sp. Hg7Tf</name>
    <dbReference type="NCBI Taxonomy" id="3236988"/>
    <lineage>
        <taxon>Bacteria</taxon>
        <taxon>Pseudomonadati</taxon>
        <taxon>Pseudomonadota</taxon>
        <taxon>Gammaproteobacteria</taxon>
        <taxon>Pseudomonadales</taxon>
        <taxon>Pseudomonadaceae</taxon>
        <taxon>Pseudomonas</taxon>
    </lineage>
</organism>
<evidence type="ECO:0000256" key="1">
    <source>
        <dbReference type="SAM" id="MobiDB-lite"/>
    </source>
</evidence>
<dbReference type="AlphaFoldDB" id="A0AB39HW81"/>